<sequence>HDRQLQAGHPERGPPRSPHRFRPYLCRLLPPGLPEVRWLRVLQAAEHQPARLRDRLQQPHRRLPRLRRRRRVLR</sequence>
<gene>
    <name evidence="2" type="ORF">BN1708_019323</name>
    <name evidence="3" type="ORF">BN1723_019909</name>
</gene>
<keyword evidence="4" id="KW-1185">Reference proteome</keyword>
<feature type="compositionally biased region" description="Basic residues" evidence="1">
    <location>
        <begin position="58"/>
        <end position="74"/>
    </location>
</feature>
<accession>A0A0G4NIC4</accession>
<dbReference type="EMBL" id="CVQI01035316">
    <property type="protein sequence ID" value="CRK46136.1"/>
    <property type="molecule type" value="Genomic_DNA"/>
</dbReference>
<evidence type="ECO:0000313" key="2">
    <source>
        <dbReference type="EMBL" id="CRK33846.1"/>
    </source>
</evidence>
<evidence type="ECO:0000313" key="3">
    <source>
        <dbReference type="EMBL" id="CRK46136.1"/>
    </source>
</evidence>
<proteinExistence type="predicted"/>
<evidence type="ECO:0000256" key="1">
    <source>
        <dbReference type="SAM" id="MobiDB-lite"/>
    </source>
</evidence>
<evidence type="ECO:0000313" key="4">
    <source>
        <dbReference type="Proteomes" id="UP000044602"/>
    </source>
</evidence>
<feature type="region of interest" description="Disordered" evidence="1">
    <location>
        <begin position="1"/>
        <end position="21"/>
    </location>
</feature>
<evidence type="ECO:0000313" key="5">
    <source>
        <dbReference type="Proteomes" id="UP000045706"/>
    </source>
</evidence>
<feature type="region of interest" description="Disordered" evidence="1">
    <location>
        <begin position="49"/>
        <end position="74"/>
    </location>
</feature>
<feature type="compositionally biased region" description="Basic and acidic residues" evidence="1">
    <location>
        <begin position="1"/>
        <end position="14"/>
    </location>
</feature>
<dbReference type="EMBL" id="CVQH01022676">
    <property type="protein sequence ID" value="CRK33846.1"/>
    <property type="molecule type" value="Genomic_DNA"/>
</dbReference>
<dbReference type="AlphaFoldDB" id="A0A0G4NIC4"/>
<protein>
    <submittedName>
        <fullName evidence="3">Uncharacterized protein</fullName>
    </submittedName>
</protein>
<name>A0A0G4NIC4_VERLO</name>
<dbReference type="Proteomes" id="UP000045706">
    <property type="component" value="Unassembled WGS sequence"/>
</dbReference>
<organism evidence="3 5">
    <name type="scientific">Verticillium longisporum</name>
    <name type="common">Verticillium dahliae var. longisporum</name>
    <dbReference type="NCBI Taxonomy" id="100787"/>
    <lineage>
        <taxon>Eukaryota</taxon>
        <taxon>Fungi</taxon>
        <taxon>Dikarya</taxon>
        <taxon>Ascomycota</taxon>
        <taxon>Pezizomycotina</taxon>
        <taxon>Sordariomycetes</taxon>
        <taxon>Hypocreomycetidae</taxon>
        <taxon>Glomerellales</taxon>
        <taxon>Plectosphaerellaceae</taxon>
        <taxon>Verticillium</taxon>
    </lineage>
</organism>
<dbReference type="Proteomes" id="UP000044602">
    <property type="component" value="Unassembled WGS sequence"/>
</dbReference>
<feature type="non-terminal residue" evidence="3">
    <location>
        <position position="1"/>
    </location>
</feature>
<reference evidence="4 5" key="1">
    <citation type="submission" date="2015-05" db="EMBL/GenBank/DDBJ databases">
        <authorList>
            <person name="Fogelqvist Johan"/>
        </authorList>
    </citation>
    <scope>NUCLEOTIDE SEQUENCE [LARGE SCALE GENOMIC DNA]</scope>
    <source>
        <strain evidence="2">VL1</strain>
        <strain evidence="3">VL2</strain>
    </source>
</reference>